<evidence type="ECO:0000256" key="2">
    <source>
        <dbReference type="ARBA" id="ARBA00006472"/>
    </source>
</evidence>
<dbReference type="InterPro" id="IPR036428">
    <property type="entry name" value="PCD_sf"/>
</dbReference>
<feature type="domain" description="Glyoxalase-like" evidence="6">
    <location>
        <begin position="112"/>
        <end position="219"/>
    </location>
</feature>
<proteinExistence type="inferred from homology"/>
<organism evidence="7 8">
    <name type="scientific">Cellulomonas hominis</name>
    <dbReference type="NCBI Taxonomy" id="156981"/>
    <lineage>
        <taxon>Bacteria</taxon>
        <taxon>Bacillati</taxon>
        <taxon>Actinomycetota</taxon>
        <taxon>Actinomycetes</taxon>
        <taxon>Micrococcales</taxon>
        <taxon>Cellulomonadaceae</taxon>
        <taxon>Cellulomonas</taxon>
    </lineage>
</organism>
<accession>A0A7W8W8C1</accession>
<evidence type="ECO:0000313" key="8">
    <source>
        <dbReference type="Proteomes" id="UP000564629"/>
    </source>
</evidence>
<protein>
    <recommendedName>
        <fullName evidence="4">Putative pterin-4-alpha-carbinolamine dehydratase</fullName>
        <ecNumber evidence="3">4.2.1.96</ecNumber>
    </recommendedName>
</protein>
<dbReference type="RefSeq" id="WP_183834755.1">
    <property type="nucleotide sequence ID" value="NZ_JACHDN010000001.1"/>
</dbReference>
<dbReference type="SUPFAM" id="SSF54593">
    <property type="entry name" value="Glyoxalase/Bleomycin resistance protein/Dihydroxybiphenyl dioxygenase"/>
    <property type="match status" value="1"/>
</dbReference>
<dbReference type="AlphaFoldDB" id="A0A7W8W8C1"/>
<evidence type="ECO:0000256" key="3">
    <source>
        <dbReference type="ARBA" id="ARBA00013252"/>
    </source>
</evidence>
<dbReference type="Gene3D" id="3.10.180.10">
    <property type="entry name" value="2,3-Dihydroxybiphenyl 1,2-Dioxygenase, domain 1"/>
    <property type="match status" value="1"/>
</dbReference>
<evidence type="ECO:0000313" key="7">
    <source>
        <dbReference type="EMBL" id="MBB5471681.1"/>
    </source>
</evidence>
<dbReference type="InterPro" id="IPR041581">
    <property type="entry name" value="Glyoxalase_6"/>
</dbReference>
<sequence>MDAAAQQVISPDEVADRVDARHWRVLLYRLEAAFRTPDLVAATELAARVAAAAAPLGAVPDVGLRPHRVHVRTTTPGRFGVTETDLALAGAVSRAADELGLAGDPASLTTQEVAIDALDAAAVLPFWQALLGYVRPEGLDPAFHVLADPHGTGPGYWFQDMDAPRPQRNRIHVDVTVPHDQADARIAAALAAGGRVVRDAEAPAFLVLADPEGNEACVCAAPPPAAG</sequence>
<dbReference type="GO" id="GO:0006729">
    <property type="term" value="P:tetrahydrobiopterin biosynthetic process"/>
    <property type="evidence" value="ECO:0007669"/>
    <property type="project" value="InterPro"/>
</dbReference>
<evidence type="ECO:0000259" key="6">
    <source>
        <dbReference type="Pfam" id="PF18029"/>
    </source>
</evidence>
<reference evidence="7 8" key="1">
    <citation type="submission" date="2020-08" db="EMBL/GenBank/DDBJ databases">
        <title>Sequencing the genomes of 1000 actinobacteria strains.</title>
        <authorList>
            <person name="Klenk H.-P."/>
        </authorList>
    </citation>
    <scope>NUCLEOTIDE SEQUENCE [LARGE SCALE GENOMIC DNA]</scope>
    <source>
        <strain evidence="7 8">DSM 9581</strain>
    </source>
</reference>
<evidence type="ECO:0000256" key="4">
    <source>
        <dbReference type="ARBA" id="ARBA00021735"/>
    </source>
</evidence>
<dbReference type="PANTHER" id="PTHR35908:SF1">
    <property type="entry name" value="CONSERVED PROTEIN"/>
    <property type="match status" value="1"/>
</dbReference>
<dbReference type="InterPro" id="IPR029068">
    <property type="entry name" value="Glyas_Bleomycin-R_OHBP_Dase"/>
</dbReference>
<gene>
    <name evidence="7" type="ORF">HNR08_000417</name>
</gene>
<dbReference type="Pfam" id="PF01329">
    <property type="entry name" value="Pterin_4a"/>
    <property type="match status" value="1"/>
</dbReference>
<evidence type="ECO:0000256" key="5">
    <source>
        <dbReference type="ARBA" id="ARBA00023239"/>
    </source>
</evidence>
<dbReference type="GO" id="GO:0008124">
    <property type="term" value="F:4-alpha-hydroxytetrahydrobiopterin dehydratase activity"/>
    <property type="evidence" value="ECO:0007669"/>
    <property type="project" value="UniProtKB-EC"/>
</dbReference>
<evidence type="ECO:0000256" key="1">
    <source>
        <dbReference type="ARBA" id="ARBA00001554"/>
    </source>
</evidence>
<dbReference type="SUPFAM" id="SSF55248">
    <property type="entry name" value="PCD-like"/>
    <property type="match status" value="1"/>
</dbReference>
<name>A0A7W8W8C1_9CELL</name>
<keyword evidence="5 7" id="KW-0456">Lyase</keyword>
<comment type="similarity">
    <text evidence="2">Belongs to the pterin-4-alpha-carbinolamine dehydratase family.</text>
</comment>
<dbReference type="InterPro" id="IPR001533">
    <property type="entry name" value="Pterin_deHydtase"/>
</dbReference>
<dbReference type="Gene3D" id="3.30.1360.20">
    <property type="entry name" value="Transcriptional coactivator/pterin dehydratase"/>
    <property type="match status" value="1"/>
</dbReference>
<dbReference type="Proteomes" id="UP000564629">
    <property type="component" value="Unassembled WGS sequence"/>
</dbReference>
<comment type="caution">
    <text evidence="7">The sequence shown here is derived from an EMBL/GenBank/DDBJ whole genome shotgun (WGS) entry which is preliminary data.</text>
</comment>
<dbReference type="EMBL" id="JACHDN010000001">
    <property type="protein sequence ID" value="MBB5471681.1"/>
    <property type="molecule type" value="Genomic_DNA"/>
</dbReference>
<dbReference type="PANTHER" id="PTHR35908">
    <property type="entry name" value="HYPOTHETICAL FUSION PROTEIN"/>
    <property type="match status" value="1"/>
</dbReference>
<comment type="catalytic activity">
    <reaction evidence="1">
        <text>(4aS,6R)-4a-hydroxy-L-erythro-5,6,7,8-tetrahydrobiopterin = (6R)-L-erythro-6,7-dihydrobiopterin + H2O</text>
        <dbReference type="Rhea" id="RHEA:11920"/>
        <dbReference type="ChEBI" id="CHEBI:15377"/>
        <dbReference type="ChEBI" id="CHEBI:15642"/>
        <dbReference type="ChEBI" id="CHEBI:43120"/>
        <dbReference type="EC" id="4.2.1.96"/>
    </reaction>
</comment>
<dbReference type="EC" id="4.2.1.96" evidence="3"/>
<dbReference type="Pfam" id="PF18029">
    <property type="entry name" value="Glyoxalase_6"/>
    <property type="match status" value="1"/>
</dbReference>